<protein>
    <submittedName>
        <fullName evidence="1">Uncharacterized protein</fullName>
    </submittedName>
</protein>
<evidence type="ECO:0000313" key="2">
    <source>
        <dbReference type="Proteomes" id="UP001177021"/>
    </source>
</evidence>
<gene>
    <name evidence="1" type="ORF">MILVUS5_LOCUS12031</name>
</gene>
<comment type="caution">
    <text evidence="1">The sequence shown here is derived from an EMBL/GenBank/DDBJ whole genome shotgun (WGS) entry which is preliminary data.</text>
</comment>
<sequence length="149" mass="17218">MRKMMDRLLPHDTTWTPYEDHRDVWSFEDIALYSGWIRCGPIRVSYLPERVLRQFGYIQTILCHLYAAANPLTTVAQIDQHWLQHMDRVLTPGMLGSCAARPSDTAAGYIRWYYDSHPHIIPFPGGYRVLLPESEVVVVVVDVSESSQR</sequence>
<keyword evidence="2" id="KW-1185">Reference proteome</keyword>
<evidence type="ECO:0000313" key="1">
    <source>
        <dbReference type="EMBL" id="CAJ2642561.1"/>
    </source>
</evidence>
<organism evidence="1 2">
    <name type="scientific">Trifolium pratense</name>
    <name type="common">Red clover</name>
    <dbReference type="NCBI Taxonomy" id="57577"/>
    <lineage>
        <taxon>Eukaryota</taxon>
        <taxon>Viridiplantae</taxon>
        <taxon>Streptophyta</taxon>
        <taxon>Embryophyta</taxon>
        <taxon>Tracheophyta</taxon>
        <taxon>Spermatophyta</taxon>
        <taxon>Magnoliopsida</taxon>
        <taxon>eudicotyledons</taxon>
        <taxon>Gunneridae</taxon>
        <taxon>Pentapetalae</taxon>
        <taxon>rosids</taxon>
        <taxon>fabids</taxon>
        <taxon>Fabales</taxon>
        <taxon>Fabaceae</taxon>
        <taxon>Papilionoideae</taxon>
        <taxon>50 kb inversion clade</taxon>
        <taxon>NPAAA clade</taxon>
        <taxon>Hologalegina</taxon>
        <taxon>IRL clade</taxon>
        <taxon>Trifolieae</taxon>
        <taxon>Trifolium</taxon>
    </lineage>
</organism>
<dbReference type="EMBL" id="CASHSV030000034">
    <property type="protein sequence ID" value="CAJ2642561.1"/>
    <property type="molecule type" value="Genomic_DNA"/>
</dbReference>
<reference evidence="1" key="1">
    <citation type="submission" date="2023-10" db="EMBL/GenBank/DDBJ databases">
        <authorList>
            <person name="Rodriguez Cubillos JULIANA M."/>
            <person name="De Vega J."/>
        </authorList>
    </citation>
    <scope>NUCLEOTIDE SEQUENCE</scope>
</reference>
<name>A0ACB0JC24_TRIPR</name>
<accession>A0ACB0JC24</accession>
<proteinExistence type="predicted"/>
<dbReference type="Proteomes" id="UP001177021">
    <property type="component" value="Unassembled WGS sequence"/>
</dbReference>